<dbReference type="PROSITE" id="PS51857">
    <property type="entry name" value="CSD_2"/>
    <property type="match status" value="1"/>
</dbReference>
<dbReference type="Proteomes" id="UP000198406">
    <property type="component" value="Unassembled WGS sequence"/>
</dbReference>
<dbReference type="PRINTS" id="PR00050">
    <property type="entry name" value="COLDSHOCK"/>
</dbReference>
<comment type="caution">
    <text evidence="3">The sequence shown here is derived from an EMBL/GenBank/DDBJ whole genome shotgun (WGS) entry which is preliminary data.</text>
</comment>
<feature type="compositionally biased region" description="Basic and acidic residues" evidence="1">
    <location>
        <begin position="101"/>
        <end position="124"/>
    </location>
</feature>
<evidence type="ECO:0000313" key="4">
    <source>
        <dbReference type="Proteomes" id="UP000198406"/>
    </source>
</evidence>
<dbReference type="OrthoDB" id="44272at2759"/>
<dbReference type="InterPro" id="IPR002059">
    <property type="entry name" value="CSP_DNA-bd"/>
</dbReference>
<dbReference type="SUPFAM" id="SSF50249">
    <property type="entry name" value="Nucleic acid-binding proteins"/>
    <property type="match status" value="1"/>
</dbReference>
<gene>
    <name evidence="3" type="ORF">FisN_5Hh515</name>
</gene>
<evidence type="ECO:0000313" key="3">
    <source>
        <dbReference type="EMBL" id="GAX17129.1"/>
    </source>
</evidence>
<feature type="domain" description="CSD" evidence="2">
    <location>
        <begin position="3"/>
        <end position="75"/>
    </location>
</feature>
<accession>A0A1Z5JT63</accession>
<dbReference type="GO" id="GO:0003676">
    <property type="term" value="F:nucleic acid binding"/>
    <property type="evidence" value="ECO:0007669"/>
    <property type="project" value="InterPro"/>
</dbReference>
<dbReference type="Pfam" id="PF00313">
    <property type="entry name" value="CSD"/>
    <property type="match status" value="1"/>
</dbReference>
<dbReference type="InterPro" id="IPR011129">
    <property type="entry name" value="CSD"/>
</dbReference>
<reference evidence="3 4" key="1">
    <citation type="journal article" date="2015" name="Plant Cell">
        <title>Oil accumulation by the oleaginous diatom Fistulifera solaris as revealed by the genome and transcriptome.</title>
        <authorList>
            <person name="Tanaka T."/>
            <person name="Maeda Y."/>
            <person name="Veluchamy A."/>
            <person name="Tanaka M."/>
            <person name="Abida H."/>
            <person name="Marechal E."/>
            <person name="Bowler C."/>
            <person name="Muto M."/>
            <person name="Sunaga Y."/>
            <person name="Tanaka M."/>
            <person name="Yoshino T."/>
            <person name="Taniguchi T."/>
            <person name="Fukuda Y."/>
            <person name="Nemoto M."/>
            <person name="Matsumoto M."/>
            <person name="Wong P.S."/>
            <person name="Aburatani S."/>
            <person name="Fujibuchi W."/>
        </authorList>
    </citation>
    <scope>NUCLEOTIDE SEQUENCE [LARGE SCALE GENOMIC DNA]</scope>
    <source>
        <strain evidence="3 4">JPCC DA0580</strain>
    </source>
</reference>
<evidence type="ECO:0000256" key="1">
    <source>
        <dbReference type="SAM" id="MobiDB-lite"/>
    </source>
</evidence>
<dbReference type="InterPro" id="IPR012340">
    <property type="entry name" value="NA-bd_OB-fold"/>
</dbReference>
<dbReference type="PANTHER" id="PTHR46565:SF20">
    <property type="entry name" value="COLD SHOCK DOMAIN-CONTAINING PROTEIN 4"/>
    <property type="match status" value="1"/>
</dbReference>
<organism evidence="3 4">
    <name type="scientific">Fistulifera solaris</name>
    <name type="common">Oleaginous diatom</name>
    <dbReference type="NCBI Taxonomy" id="1519565"/>
    <lineage>
        <taxon>Eukaryota</taxon>
        <taxon>Sar</taxon>
        <taxon>Stramenopiles</taxon>
        <taxon>Ochrophyta</taxon>
        <taxon>Bacillariophyta</taxon>
        <taxon>Bacillariophyceae</taxon>
        <taxon>Bacillariophycidae</taxon>
        <taxon>Naviculales</taxon>
        <taxon>Naviculaceae</taxon>
        <taxon>Fistulifera</taxon>
    </lineage>
</organism>
<sequence>MAKISGTVKWFSNKKGFGFLAPTSENAPTSDEIFVHHSSLQMVEGAYRTLAEGSEVEFEVEKDDSGKLKAINVTGKDGALLEPPSRDKKRIRKPKAGGNSGDEKPSAKSDKPNGKGKGEKKAAPAREPPFHSVIPDDLKAKISEKGVKLVRNTVDVALGGSRIKLGQGGYASLVDAKGVVGEGSYTCDESAKITFSWEKSLVFEGGAWKLGDVSKLLGSLSLADDAITTVGADETPEKLWGSDKPDPKDMFAEHGFKMKKVILSRPRSSRYRGNKSE</sequence>
<dbReference type="AlphaFoldDB" id="A0A1Z5JT63"/>
<feature type="region of interest" description="Disordered" evidence="1">
    <location>
        <begin position="75"/>
        <end position="136"/>
    </location>
</feature>
<protein>
    <submittedName>
        <fullName evidence="3">Cold shock domain protein A</fullName>
    </submittedName>
</protein>
<dbReference type="InParanoid" id="A0A1Z5JT63"/>
<dbReference type="CDD" id="cd04458">
    <property type="entry name" value="CSP_CDS"/>
    <property type="match status" value="1"/>
</dbReference>
<name>A0A1Z5JT63_FISSO</name>
<dbReference type="PANTHER" id="PTHR46565">
    <property type="entry name" value="COLD SHOCK DOMAIN PROTEIN 2"/>
    <property type="match status" value="1"/>
</dbReference>
<keyword evidence="4" id="KW-1185">Reference proteome</keyword>
<evidence type="ECO:0000259" key="2">
    <source>
        <dbReference type="PROSITE" id="PS51857"/>
    </source>
</evidence>
<dbReference type="Gene3D" id="2.40.50.140">
    <property type="entry name" value="Nucleic acid-binding proteins"/>
    <property type="match status" value="1"/>
</dbReference>
<dbReference type="EMBL" id="BDSP01000111">
    <property type="protein sequence ID" value="GAX17129.1"/>
    <property type="molecule type" value="Genomic_DNA"/>
</dbReference>
<proteinExistence type="predicted"/>
<dbReference type="SMART" id="SM00357">
    <property type="entry name" value="CSP"/>
    <property type="match status" value="1"/>
</dbReference>